<accession>A0A1T1AQQ9</accession>
<dbReference type="EMBL" id="MTJN01000002">
    <property type="protein sequence ID" value="OOV06434.1"/>
    <property type="molecule type" value="Genomic_DNA"/>
</dbReference>
<dbReference type="InterPro" id="IPR043502">
    <property type="entry name" value="DNA/RNA_pol_sf"/>
</dbReference>
<feature type="region of interest" description="Disordered" evidence="2">
    <location>
        <begin position="441"/>
        <end position="462"/>
    </location>
</feature>
<dbReference type="CDD" id="cd03468">
    <property type="entry name" value="PolY_like"/>
    <property type="match status" value="1"/>
</dbReference>
<keyword evidence="4" id="KW-1185">Reference proteome</keyword>
<dbReference type="InterPro" id="IPR050356">
    <property type="entry name" value="SulA_CellDiv_inhibitor"/>
</dbReference>
<keyword evidence="1" id="KW-0227">DNA damage</keyword>
<evidence type="ECO:0000313" key="3">
    <source>
        <dbReference type="EMBL" id="OOV06434.1"/>
    </source>
</evidence>
<reference evidence="3 4" key="1">
    <citation type="submission" date="2017-01" db="EMBL/GenBank/DDBJ databases">
        <title>Genome sequencing of Rhodoferax fermentans JCM 7819.</title>
        <authorList>
            <person name="Kim Y.J."/>
            <person name="Farh M.E.-A."/>
            <person name="Yang D.-C."/>
        </authorList>
    </citation>
    <scope>NUCLEOTIDE SEQUENCE [LARGE SCALE GENOMIC DNA]</scope>
    <source>
        <strain evidence="3 4">JCM 7819</strain>
    </source>
</reference>
<comment type="caution">
    <text evidence="3">The sequence shown here is derived from an EMBL/GenBank/DDBJ whole genome shotgun (WGS) entry which is preliminary data.</text>
</comment>
<dbReference type="PANTHER" id="PTHR35369:SF2">
    <property type="entry name" value="BLR3025 PROTEIN"/>
    <property type="match status" value="1"/>
</dbReference>
<dbReference type="RefSeq" id="WP_078364229.1">
    <property type="nucleotide sequence ID" value="NZ_MTJN01000002.1"/>
</dbReference>
<dbReference type="PANTHER" id="PTHR35369">
    <property type="entry name" value="BLR3025 PROTEIN-RELATED"/>
    <property type="match status" value="1"/>
</dbReference>
<dbReference type="AlphaFoldDB" id="A0A1T1AQQ9"/>
<evidence type="ECO:0000256" key="1">
    <source>
        <dbReference type="ARBA" id="ARBA00022763"/>
    </source>
</evidence>
<dbReference type="GO" id="GO:0006281">
    <property type="term" value="P:DNA repair"/>
    <property type="evidence" value="ECO:0007669"/>
    <property type="project" value="TreeGrafter"/>
</dbReference>
<sequence>MHWIALWLPPESAARPVAAVSPDTAGSPVAEGADLADPLTALGWWALQFTPKVVVLGGAVLLEVSTSTRLWGGQAALLRHICESNKPVALVYYGQGDTSLVALARAQQPPQPPLMPDQLPLSSLAAAQPHLATLARLGCRRWGQLRALPRAGVARRFGAALVDALDQAYGLRPDVYPWLSLPEVFEAALELPQPVDSALALLFGARRLLAQLQVWLQLRQRGVLAVELGWLMDVRRNTATQGTLVLRSAEASADTSHLLRLLAERLGQLTLPAPVLSLRLRSLETQALQGQSASLLLEDQAQGDSLAQLLERLSARLGAHQVLRLVPQADHRPEQMQRWRPAAGDASAAIMGQHRAPRKTSEKIAISPCGTRAGGQNSSSMADKRAPVPTGWATALYPTWLLAEPLPLRVVQQQPHYQGPLTLLAGPQRLEAAWWAVLRPTGPSAERPDPGPHPQAAGEAPPPSGPVVLRDYFVARSPNSPLLWIYRERLSSAAPAWFLHGVFG</sequence>
<evidence type="ECO:0000256" key="2">
    <source>
        <dbReference type="SAM" id="MobiDB-lite"/>
    </source>
</evidence>
<evidence type="ECO:0000313" key="4">
    <source>
        <dbReference type="Proteomes" id="UP000190750"/>
    </source>
</evidence>
<dbReference type="SUPFAM" id="SSF56672">
    <property type="entry name" value="DNA/RNA polymerases"/>
    <property type="match status" value="1"/>
</dbReference>
<proteinExistence type="predicted"/>
<dbReference type="STRING" id="28066.RF819_06550"/>
<evidence type="ECO:0008006" key="5">
    <source>
        <dbReference type="Google" id="ProtNLM"/>
    </source>
</evidence>
<organism evidence="3 4">
    <name type="scientific">Rhodoferax fermentans</name>
    <dbReference type="NCBI Taxonomy" id="28066"/>
    <lineage>
        <taxon>Bacteria</taxon>
        <taxon>Pseudomonadati</taxon>
        <taxon>Pseudomonadota</taxon>
        <taxon>Betaproteobacteria</taxon>
        <taxon>Burkholderiales</taxon>
        <taxon>Comamonadaceae</taxon>
        <taxon>Rhodoferax</taxon>
    </lineage>
</organism>
<name>A0A1T1AQQ9_RHOFE</name>
<protein>
    <recommendedName>
        <fullName evidence="5">UmuC domain-containing protein</fullName>
    </recommendedName>
</protein>
<dbReference type="OrthoDB" id="625722at2"/>
<dbReference type="Proteomes" id="UP000190750">
    <property type="component" value="Unassembled WGS sequence"/>
</dbReference>
<gene>
    <name evidence="3" type="ORF">RF819_06550</name>
</gene>